<reference evidence="2" key="1">
    <citation type="journal article" date="2015" name="Nature">
        <title>Complex archaea that bridge the gap between prokaryotes and eukaryotes.</title>
        <authorList>
            <person name="Spang A."/>
            <person name="Saw J.H."/>
            <person name="Jorgensen S.L."/>
            <person name="Zaremba-Niedzwiedzka K."/>
            <person name="Martijn J."/>
            <person name="Lind A.E."/>
            <person name="van Eijk R."/>
            <person name="Schleper C."/>
            <person name="Guy L."/>
            <person name="Ettema T.J."/>
        </authorList>
    </citation>
    <scope>NUCLEOTIDE SEQUENCE</scope>
</reference>
<name>A0A0F9AAG7_9ZZZZ</name>
<evidence type="ECO:0000256" key="1">
    <source>
        <dbReference type="SAM" id="MobiDB-lite"/>
    </source>
</evidence>
<dbReference type="AlphaFoldDB" id="A0A0F9AAG7"/>
<feature type="region of interest" description="Disordered" evidence="1">
    <location>
        <begin position="1"/>
        <end position="22"/>
    </location>
</feature>
<dbReference type="EMBL" id="LAZR01047015">
    <property type="protein sequence ID" value="KKK95195.1"/>
    <property type="molecule type" value="Genomic_DNA"/>
</dbReference>
<accession>A0A0F9AAG7</accession>
<evidence type="ECO:0000313" key="2">
    <source>
        <dbReference type="EMBL" id="KKK95195.1"/>
    </source>
</evidence>
<sequence length="87" mass="10586">MKKPRKHPKFHSTKKVKKKPRKARTCEMAVIQRFNEYDYVLTEKGERMARYYEMEEPACKYPYMQRLYSLFFFKSKSGIKKHTVGLL</sequence>
<protein>
    <submittedName>
        <fullName evidence="2">Uncharacterized protein</fullName>
    </submittedName>
</protein>
<comment type="caution">
    <text evidence="2">The sequence shown here is derived from an EMBL/GenBank/DDBJ whole genome shotgun (WGS) entry which is preliminary data.</text>
</comment>
<gene>
    <name evidence="2" type="ORF">LCGC14_2675230</name>
</gene>
<proteinExistence type="predicted"/>
<organism evidence="2">
    <name type="scientific">marine sediment metagenome</name>
    <dbReference type="NCBI Taxonomy" id="412755"/>
    <lineage>
        <taxon>unclassified sequences</taxon>
        <taxon>metagenomes</taxon>
        <taxon>ecological metagenomes</taxon>
    </lineage>
</organism>